<dbReference type="Gene3D" id="3.40.630.30">
    <property type="match status" value="1"/>
</dbReference>
<dbReference type="Proteomes" id="UP001396898">
    <property type="component" value="Unassembled WGS sequence"/>
</dbReference>
<dbReference type="CDD" id="cd04301">
    <property type="entry name" value="NAT_SF"/>
    <property type="match status" value="1"/>
</dbReference>
<dbReference type="Pfam" id="PF00583">
    <property type="entry name" value="Acetyltransf_1"/>
    <property type="match status" value="1"/>
</dbReference>
<reference evidence="2 3" key="1">
    <citation type="submission" date="2023-01" db="EMBL/GenBank/DDBJ databases">
        <title>Analysis of 21 Apiospora genomes using comparative genomics revels a genus with tremendous synthesis potential of carbohydrate active enzymes and secondary metabolites.</title>
        <authorList>
            <person name="Sorensen T."/>
        </authorList>
    </citation>
    <scope>NUCLEOTIDE SEQUENCE [LARGE SCALE GENOMIC DNA]</scope>
    <source>
        <strain evidence="2 3">CBS 20057</strain>
    </source>
</reference>
<feature type="domain" description="N-acetyltransferase" evidence="1">
    <location>
        <begin position="15"/>
        <end position="228"/>
    </location>
</feature>
<gene>
    <name evidence="2" type="ORF">PG991_005917</name>
</gene>
<dbReference type="SUPFAM" id="SSF55729">
    <property type="entry name" value="Acyl-CoA N-acyltransferases (Nat)"/>
    <property type="match status" value="1"/>
</dbReference>
<evidence type="ECO:0000259" key="1">
    <source>
        <dbReference type="PROSITE" id="PS51186"/>
    </source>
</evidence>
<dbReference type="PANTHER" id="PTHR42791:SF2">
    <property type="entry name" value="N-ACETYLTRANSFERASE DOMAIN-CONTAINING PROTEIN"/>
    <property type="match status" value="1"/>
</dbReference>
<proteinExistence type="predicted"/>
<dbReference type="EMBL" id="JAQQWI010000007">
    <property type="protein sequence ID" value="KAK8028861.1"/>
    <property type="molecule type" value="Genomic_DNA"/>
</dbReference>
<dbReference type="PROSITE" id="PS51186">
    <property type="entry name" value="GNAT"/>
    <property type="match status" value="1"/>
</dbReference>
<dbReference type="InterPro" id="IPR052523">
    <property type="entry name" value="Trichothecene_AcTrans"/>
</dbReference>
<evidence type="ECO:0000313" key="2">
    <source>
        <dbReference type="EMBL" id="KAK8028861.1"/>
    </source>
</evidence>
<dbReference type="InterPro" id="IPR016181">
    <property type="entry name" value="Acyl_CoA_acyltransferase"/>
</dbReference>
<organism evidence="2 3">
    <name type="scientific">Apiospora marii</name>
    <dbReference type="NCBI Taxonomy" id="335849"/>
    <lineage>
        <taxon>Eukaryota</taxon>
        <taxon>Fungi</taxon>
        <taxon>Dikarya</taxon>
        <taxon>Ascomycota</taxon>
        <taxon>Pezizomycotina</taxon>
        <taxon>Sordariomycetes</taxon>
        <taxon>Xylariomycetidae</taxon>
        <taxon>Amphisphaeriales</taxon>
        <taxon>Apiosporaceae</taxon>
        <taxon>Apiospora</taxon>
    </lineage>
</organism>
<name>A0ABR1SAU2_9PEZI</name>
<comment type="caution">
    <text evidence="2">The sequence shown here is derived from an EMBL/GenBank/DDBJ whole genome shotgun (WGS) entry which is preliminary data.</text>
</comment>
<protein>
    <submittedName>
        <fullName evidence="2">Acyl-CoA N-acyltransferase</fullName>
    </submittedName>
</protein>
<accession>A0ABR1SAU2</accession>
<dbReference type="PANTHER" id="PTHR42791">
    <property type="entry name" value="GNAT FAMILY ACETYLTRANSFERASE"/>
    <property type="match status" value="1"/>
</dbReference>
<evidence type="ECO:0000313" key="3">
    <source>
        <dbReference type="Proteomes" id="UP001396898"/>
    </source>
</evidence>
<sequence>MTLPFKPLASLPAQFTMARCTPADVPQLWEVYRDACQGTRFCYFWPASLAAMGRWSDLRFRKRFQDPTDQQFKVVDTETGRIAGFARWMVPAALDEALREGFRTYGEVESGLPEGIEVPEMAEGAPAEAWRSFFEPVKASAAKWDSTHKLNLSILCVHPSYQGRGLSTALLRPLLDLADQHGVTAYLEALENAIPVYKKLGFEKVDELVYDESKTGHEGVRRIEIMLREPRITS</sequence>
<keyword evidence="3" id="KW-1185">Reference proteome</keyword>
<dbReference type="InterPro" id="IPR000182">
    <property type="entry name" value="GNAT_dom"/>
</dbReference>